<feature type="domain" description="ABC transporter" evidence="4">
    <location>
        <begin position="3"/>
        <end position="239"/>
    </location>
</feature>
<dbReference type="SUPFAM" id="SSF52540">
    <property type="entry name" value="P-loop containing nucleoside triphosphate hydrolases"/>
    <property type="match status" value="1"/>
</dbReference>
<evidence type="ECO:0000256" key="3">
    <source>
        <dbReference type="ARBA" id="ARBA00022840"/>
    </source>
</evidence>
<gene>
    <name evidence="5" type="ORF">Ami103574_13965</name>
</gene>
<organism evidence="5 6">
    <name type="scientific">Aminipila butyrica</name>
    <dbReference type="NCBI Taxonomy" id="433296"/>
    <lineage>
        <taxon>Bacteria</taxon>
        <taxon>Bacillati</taxon>
        <taxon>Bacillota</taxon>
        <taxon>Clostridia</taxon>
        <taxon>Peptostreptococcales</taxon>
        <taxon>Anaerovoracaceae</taxon>
        <taxon>Aminipila</taxon>
    </lineage>
</organism>
<dbReference type="InterPro" id="IPR050153">
    <property type="entry name" value="Metal_Ion_Import_ABC"/>
</dbReference>
<evidence type="ECO:0000256" key="1">
    <source>
        <dbReference type="ARBA" id="ARBA00022448"/>
    </source>
</evidence>
<proteinExistence type="predicted"/>
<dbReference type="GO" id="GO:0016887">
    <property type="term" value="F:ATP hydrolysis activity"/>
    <property type="evidence" value="ECO:0007669"/>
    <property type="project" value="InterPro"/>
</dbReference>
<dbReference type="PANTHER" id="PTHR42734">
    <property type="entry name" value="METAL TRANSPORT SYSTEM ATP-BINDING PROTEIN TM_0124-RELATED"/>
    <property type="match status" value="1"/>
</dbReference>
<dbReference type="KEGG" id="abut:Ami103574_13965"/>
<evidence type="ECO:0000259" key="4">
    <source>
        <dbReference type="PROSITE" id="PS50893"/>
    </source>
</evidence>
<keyword evidence="1" id="KW-0813">Transport</keyword>
<name>A0A858BYN3_9FIRM</name>
<dbReference type="InterPro" id="IPR027417">
    <property type="entry name" value="P-loop_NTPase"/>
</dbReference>
<keyword evidence="3 5" id="KW-0067">ATP-binding</keyword>
<dbReference type="PANTHER" id="PTHR42734:SF19">
    <property type="entry name" value="IRON COMPOUNDS ABC TRANSPORTER, ATP-BINDING PROTEIN"/>
    <property type="match status" value="1"/>
</dbReference>
<dbReference type="Proteomes" id="UP000466848">
    <property type="component" value="Chromosome"/>
</dbReference>
<sequence length="261" mass="28886">MILRVKGVEFSYENKKKILSDVNFELDKGSFLTILGPNGAGKSTLLNCITNLLKPTRGELWLKDQLMCGMDLKQVAKTIAYVPQVHIPTYEFTSLDFVVMGRSPHLGMFQKPTKADYDIAKAALVQLDSMELAEKPYTKLSGGERQLVTIARAIAQEAELIVFDEPTAYLDYGNQIRILKLIKTLTQRGYSVIMTTHSPDHAFLLGGKIGILDYHGGLQIGAAEEVLQEEVLARIYGTDVRVIYVKELGRSVCAASLAGFL</sequence>
<dbReference type="AlphaFoldDB" id="A0A858BYN3"/>
<dbReference type="InterPro" id="IPR003593">
    <property type="entry name" value="AAA+_ATPase"/>
</dbReference>
<keyword evidence="6" id="KW-1185">Reference proteome</keyword>
<dbReference type="Pfam" id="PF00005">
    <property type="entry name" value="ABC_tran"/>
    <property type="match status" value="1"/>
</dbReference>
<dbReference type="EMBL" id="CP048649">
    <property type="protein sequence ID" value="QIB70329.1"/>
    <property type="molecule type" value="Genomic_DNA"/>
</dbReference>
<accession>A0A858BYN3</accession>
<reference evidence="5 6" key="1">
    <citation type="submission" date="2020-02" db="EMBL/GenBank/DDBJ databases">
        <authorList>
            <person name="Kim Y.B."/>
            <person name="Roh S.W."/>
        </authorList>
    </citation>
    <scope>NUCLEOTIDE SEQUENCE [LARGE SCALE GENOMIC DNA]</scope>
    <source>
        <strain evidence="5 6">DSM 103574</strain>
    </source>
</reference>
<dbReference type="Gene3D" id="3.40.50.300">
    <property type="entry name" value="P-loop containing nucleotide triphosphate hydrolases"/>
    <property type="match status" value="1"/>
</dbReference>
<dbReference type="PROSITE" id="PS00211">
    <property type="entry name" value="ABC_TRANSPORTER_1"/>
    <property type="match status" value="1"/>
</dbReference>
<evidence type="ECO:0000256" key="2">
    <source>
        <dbReference type="ARBA" id="ARBA00022741"/>
    </source>
</evidence>
<dbReference type="GO" id="GO:0005524">
    <property type="term" value="F:ATP binding"/>
    <property type="evidence" value="ECO:0007669"/>
    <property type="project" value="UniProtKB-KW"/>
</dbReference>
<dbReference type="CDD" id="cd03214">
    <property type="entry name" value="ABC_Iron-Siderophores_B12_Hemin"/>
    <property type="match status" value="1"/>
</dbReference>
<dbReference type="PROSITE" id="PS50893">
    <property type="entry name" value="ABC_TRANSPORTER_2"/>
    <property type="match status" value="1"/>
</dbReference>
<evidence type="ECO:0000313" key="5">
    <source>
        <dbReference type="EMBL" id="QIB70329.1"/>
    </source>
</evidence>
<dbReference type="RefSeq" id="WP_163067567.1">
    <property type="nucleotide sequence ID" value="NZ_CP048649.1"/>
</dbReference>
<dbReference type="InterPro" id="IPR017871">
    <property type="entry name" value="ABC_transporter-like_CS"/>
</dbReference>
<dbReference type="InterPro" id="IPR003439">
    <property type="entry name" value="ABC_transporter-like_ATP-bd"/>
</dbReference>
<dbReference type="FunFam" id="3.40.50.300:FF:000134">
    <property type="entry name" value="Iron-enterobactin ABC transporter ATP-binding protein"/>
    <property type="match status" value="1"/>
</dbReference>
<protein>
    <submittedName>
        <fullName evidence="5">ABC transporter ATP-binding protein</fullName>
    </submittedName>
</protein>
<keyword evidence="2" id="KW-0547">Nucleotide-binding</keyword>
<evidence type="ECO:0000313" key="6">
    <source>
        <dbReference type="Proteomes" id="UP000466848"/>
    </source>
</evidence>
<dbReference type="SMART" id="SM00382">
    <property type="entry name" value="AAA"/>
    <property type="match status" value="1"/>
</dbReference>